<dbReference type="AlphaFoldDB" id="A0A4Y2K7B4"/>
<evidence type="ECO:0000313" key="2">
    <source>
        <dbReference type="EMBL" id="GBM98147.1"/>
    </source>
</evidence>
<accession>A0A4Y2K7B4</accession>
<dbReference type="Proteomes" id="UP000499080">
    <property type="component" value="Unassembled WGS sequence"/>
</dbReference>
<evidence type="ECO:0000313" key="3">
    <source>
        <dbReference type="Proteomes" id="UP000499080"/>
    </source>
</evidence>
<evidence type="ECO:0000256" key="1">
    <source>
        <dbReference type="SAM" id="MobiDB-lite"/>
    </source>
</evidence>
<proteinExistence type="predicted"/>
<name>A0A4Y2K7B4_ARAVE</name>
<comment type="caution">
    <text evidence="2">The sequence shown here is derived from an EMBL/GenBank/DDBJ whole genome shotgun (WGS) entry which is preliminary data.</text>
</comment>
<reference evidence="2 3" key="1">
    <citation type="journal article" date="2019" name="Sci. Rep.">
        <title>Orb-weaving spider Araneus ventricosus genome elucidates the spidroin gene catalogue.</title>
        <authorList>
            <person name="Kono N."/>
            <person name="Nakamura H."/>
            <person name="Ohtoshi R."/>
            <person name="Moran D.A.P."/>
            <person name="Shinohara A."/>
            <person name="Yoshida Y."/>
            <person name="Fujiwara M."/>
            <person name="Mori M."/>
            <person name="Tomita M."/>
            <person name="Arakawa K."/>
        </authorList>
    </citation>
    <scope>NUCLEOTIDE SEQUENCE [LARGE SCALE GENOMIC DNA]</scope>
</reference>
<organism evidence="2 3">
    <name type="scientific">Araneus ventricosus</name>
    <name type="common">Orbweaver spider</name>
    <name type="synonym">Epeira ventricosa</name>
    <dbReference type="NCBI Taxonomy" id="182803"/>
    <lineage>
        <taxon>Eukaryota</taxon>
        <taxon>Metazoa</taxon>
        <taxon>Ecdysozoa</taxon>
        <taxon>Arthropoda</taxon>
        <taxon>Chelicerata</taxon>
        <taxon>Arachnida</taxon>
        <taxon>Araneae</taxon>
        <taxon>Araneomorphae</taxon>
        <taxon>Entelegynae</taxon>
        <taxon>Araneoidea</taxon>
        <taxon>Araneidae</taxon>
        <taxon>Araneus</taxon>
    </lineage>
</organism>
<dbReference type="EMBL" id="BGPR01004296">
    <property type="protein sequence ID" value="GBM98147.1"/>
    <property type="molecule type" value="Genomic_DNA"/>
</dbReference>
<sequence length="261" mass="29164">MIAIPLLQVVSNLWTRIDTSLKTKSTGDMTGKAEFMDTLDERESRTVINSLRELSIPIQLNPRVFSKEEETLALNKNFHQLRNIINYRESIYKIPAALRIEAEEYLSLIESQFKYLLSLIPNQSSGITKIDTSTQFSPVVSTNDVSIQLHLASDFEMNPNSQIETPTTDSGAFHSHPSRSTRSISGCKPPLSRDFLIPHNNGVSHSLNPFPSDVPVENPRKPTLLLYPATETSQDIQTLLNETLPATALKIHGLKPISKTV</sequence>
<keyword evidence="3" id="KW-1185">Reference proteome</keyword>
<protein>
    <submittedName>
        <fullName evidence="2">Uncharacterized protein</fullName>
    </submittedName>
</protein>
<feature type="compositionally biased region" description="Polar residues" evidence="1">
    <location>
        <begin position="159"/>
        <end position="170"/>
    </location>
</feature>
<feature type="region of interest" description="Disordered" evidence="1">
    <location>
        <begin position="159"/>
        <end position="186"/>
    </location>
</feature>
<gene>
    <name evidence="2" type="ORF">AVEN_167420_1</name>
</gene>